<dbReference type="EMBL" id="CAJJDO010000121">
    <property type="protein sequence ID" value="CAD8199305.1"/>
    <property type="molecule type" value="Genomic_DNA"/>
</dbReference>
<sequence>MIKGEIYKYVQKYEQELKSLINQISYKASSSQKVIFAYHLICKAIKGNQIMQIKFQIIAY</sequence>
<proteinExistence type="predicted"/>
<keyword evidence="2" id="KW-1185">Reference proteome</keyword>
<organism evidence="1 2">
    <name type="scientific">Paramecium pentaurelia</name>
    <dbReference type="NCBI Taxonomy" id="43138"/>
    <lineage>
        <taxon>Eukaryota</taxon>
        <taxon>Sar</taxon>
        <taxon>Alveolata</taxon>
        <taxon>Ciliophora</taxon>
        <taxon>Intramacronucleata</taxon>
        <taxon>Oligohymenophorea</taxon>
        <taxon>Peniculida</taxon>
        <taxon>Parameciidae</taxon>
        <taxon>Paramecium</taxon>
    </lineage>
</organism>
<gene>
    <name evidence="1" type="ORF">PPENT_87.1.T1210113</name>
</gene>
<reference evidence="1" key="1">
    <citation type="submission" date="2021-01" db="EMBL/GenBank/DDBJ databases">
        <authorList>
            <consortium name="Genoscope - CEA"/>
            <person name="William W."/>
        </authorList>
    </citation>
    <scope>NUCLEOTIDE SEQUENCE</scope>
</reference>
<accession>A0A8S1XE64</accession>
<name>A0A8S1XE64_9CILI</name>
<dbReference type="Proteomes" id="UP000689195">
    <property type="component" value="Unassembled WGS sequence"/>
</dbReference>
<protein>
    <submittedName>
        <fullName evidence="1">Uncharacterized protein</fullName>
    </submittedName>
</protein>
<comment type="caution">
    <text evidence="1">The sequence shown here is derived from an EMBL/GenBank/DDBJ whole genome shotgun (WGS) entry which is preliminary data.</text>
</comment>
<evidence type="ECO:0000313" key="1">
    <source>
        <dbReference type="EMBL" id="CAD8199305.1"/>
    </source>
</evidence>
<evidence type="ECO:0000313" key="2">
    <source>
        <dbReference type="Proteomes" id="UP000689195"/>
    </source>
</evidence>
<dbReference type="AlphaFoldDB" id="A0A8S1XE64"/>